<keyword evidence="3" id="KW-0460">Magnesium</keyword>
<evidence type="ECO:0000256" key="3">
    <source>
        <dbReference type="ARBA" id="ARBA00022842"/>
    </source>
</evidence>
<dbReference type="Pfam" id="PF00702">
    <property type="entry name" value="Hydrolase"/>
    <property type="match status" value="1"/>
</dbReference>
<evidence type="ECO:0000256" key="1">
    <source>
        <dbReference type="ARBA" id="ARBA00001946"/>
    </source>
</evidence>
<dbReference type="Gene3D" id="1.20.120.1600">
    <property type="match status" value="1"/>
</dbReference>
<reference evidence="4 5" key="1">
    <citation type="submission" date="2024-02" db="EMBL/GenBank/DDBJ databases">
        <authorList>
            <person name="Chen Y."/>
            <person name="Shah S."/>
            <person name="Dougan E. K."/>
            <person name="Thang M."/>
            <person name="Chan C."/>
        </authorList>
    </citation>
    <scope>NUCLEOTIDE SEQUENCE [LARGE SCALE GENOMIC DNA]</scope>
</reference>
<comment type="caution">
    <text evidence="4">The sequence shown here is derived from an EMBL/GenBank/DDBJ whole genome shotgun (WGS) entry which is preliminary data.</text>
</comment>
<evidence type="ECO:0000256" key="2">
    <source>
        <dbReference type="ARBA" id="ARBA00022801"/>
    </source>
</evidence>
<dbReference type="NCBIfam" id="TIGR01509">
    <property type="entry name" value="HAD-SF-IA-v3"/>
    <property type="match status" value="1"/>
</dbReference>
<gene>
    <name evidence="4" type="ORF">CCMP2556_LOCUS49891</name>
</gene>
<dbReference type="SFLD" id="SFLDG01129">
    <property type="entry name" value="C1.5:_HAD__Beta-PGM__Phosphata"/>
    <property type="match status" value="1"/>
</dbReference>
<dbReference type="EMBL" id="CAXAMN010026916">
    <property type="protein sequence ID" value="CAK9106818.1"/>
    <property type="molecule type" value="Genomic_DNA"/>
</dbReference>
<name>A0ABP0S371_9DINO</name>
<protein>
    <submittedName>
        <fullName evidence="4">Uncharacterized protein</fullName>
    </submittedName>
</protein>
<dbReference type="InterPro" id="IPR051400">
    <property type="entry name" value="HAD-like_hydrolase"/>
</dbReference>
<dbReference type="PANTHER" id="PTHR46470:SF3">
    <property type="entry name" value="N-ACYLNEURAMINATE-9-PHOSPHATASE"/>
    <property type="match status" value="1"/>
</dbReference>
<keyword evidence="2" id="KW-0378">Hydrolase</keyword>
<dbReference type="InterPro" id="IPR023214">
    <property type="entry name" value="HAD_sf"/>
</dbReference>
<sequence>MLLPCRALPMYPPLTPARWASMAITRDAEQDAHFDPSACVEVCRARYPNVRPAEIVAAVHGPRCGCHVGTLPETFSEVDSTYCTYQCKFYENPICGGPPSFWGVFVQYDFQAFSSHGAYDPWRKIWYTIAVVREATIIGAEAWNPDLQLDPERYYLHAASVQTGQAALEAQVQFSATETPKEHKLFGVLCKNTLGHFFWPASQRMRTVKIIRQCFSAAMTGIQCVVFDLDDTLWSTAATLEHAHEVMNNALQTELPEEPIESPEQFRDRMRAVQKDFPEREHDFGFCRREALMRMTGDAMLAERVFVAWHKARNEPTLFDGAEEMLRRLKRTMKIGTLTDGNADPFVISPLKDLIDFHVNSVEAGAPKPDLRMFKLCEAKSGCLPNQLVMVGDNVGKDIRGAQAAGWRSIWVHPPKCEGCGPFEMAAPAAVGDTAADAEVDQVSKVEEVLLRWEQQGRL</sequence>
<dbReference type="Gene3D" id="3.40.50.1000">
    <property type="entry name" value="HAD superfamily/HAD-like"/>
    <property type="match status" value="1"/>
</dbReference>
<proteinExistence type="predicted"/>
<dbReference type="InterPro" id="IPR006439">
    <property type="entry name" value="HAD-SF_hydro_IA"/>
</dbReference>
<dbReference type="SFLD" id="SFLDS00003">
    <property type="entry name" value="Haloacid_Dehalogenase"/>
    <property type="match status" value="1"/>
</dbReference>
<evidence type="ECO:0000313" key="5">
    <source>
        <dbReference type="Proteomes" id="UP001642484"/>
    </source>
</evidence>
<organism evidence="4 5">
    <name type="scientific">Durusdinium trenchii</name>
    <dbReference type="NCBI Taxonomy" id="1381693"/>
    <lineage>
        <taxon>Eukaryota</taxon>
        <taxon>Sar</taxon>
        <taxon>Alveolata</taxon>
        <taxon>Dinophyceae</taxon>
        <taxon>Suessiales</taxon>
        <taxon>Symbiodiniaceae</taxon>
        <taxon>Durusdinium</taxon>
    </lineage>
</organism>
<comment type="cofactor">
    <cofactor evidence="1">
        <name>Mg(2+)</name>
        <dbReference type="ChEBI" id="CHEBI:18420"/>
    </cofactor>
</comment>
<accession>A0ABP0S371</accession>
<evidence type="ECO:0000313" key="4">
    <source>
        <dbReference type="EMBL" id="CAK9106818.1"/>
    </source>
</evidence>
<dbReference type="InterPro" id="IPR036412">
    <property type="entry name" value="HAD-like_sf"/>
</dbReference>
<keyword evidence="5" id="KW-1185">Reference proteome</keyword>
<dbReference type="PANTHER" id="PTHR46470">
    <property type="entry name" value="N-ACYLNEURAMINATE-9-PHOSPHATASE"/>
    <property type="match status" value="1"/>
</dbReference>
<dbReference type="NCBIfam" id="TIGR01549">
    <property type="entry name" value="HAD-SF-IA-v1"/>
    <property type="match status" value="1"/>
</dbReference>
<dbReference type="Proteomes" id="UP001642484">
    <property type="component" value="Unassembled WGS sequence"/>
</dbReference>
<dbReference type="SUPFAM" id="SSF56784">
    <property type="entry name" value="HAD-like"/>
    <property type="match status" value="1"/>
</dbReference>